<dbReference type="NCBIfam" id="TIGR00726">
    <property type="entry name" value="peptidoglycan editing factor PgeF"/>
    <property type="match status" value="1"/>
</dbReference>
<evidence type="ECO:0000256" key="4">
    <source>
        <dbReference type="ARBA" id="ARBA00022723"/>
    </source>
</evidence>
<evidence type="ECO:0000256" key="5">
    <source>
        <dbReference type="ARBA" id="ARBA00022801"/>
    </source>
</evidence>
<evidence type="ECO:0000256" key="8">
    <source>
        <dbReference type="ARBA" id="ARBA00048968"/>
    </source>
</evidence>
<comment type="caution">
    <text evidence="11">The sequence shown here is derived from an EMBL/GenBank/DDBJ whole genome shotgun (WGS) entry which is preliminary data.</text>
</comment>
<dbReference type="GO" id="GO:0016787">
    <property type="term" value="F:hydrolase activity"/>
    <property type="evidence" value="ECO:0007669"/>
    <property type="project" value="UniProtKB-KW"/>
</dbReference>
<accession>A0A2N3LUL1</accession>
<dbReference type="EMBL" id="PJNW01000013">
    <property type="protein sequence ID" value="PKR88243.1"/>
    <property type="molecule type" value="Genomic_DNA"/>
</dbReference>
<comment type="catalytic activity">
    <reaction evidence="8">
        <text>adenosine + phosphate = alpha-D-ribose 1-phosphate + adenine</text>
        <dbReference type="Rhea" id="RHEA:27642"/>
        <dbReference type="ChEBI" id="CHEBI:16335"/>
        <dbReference type="ChEBI" id="CHEBI:16708"/>
        <dbReference type="ChEBI" id="CHEBI:43474"/>
        <dbReference type="ChEBI" id="CHEBI:57720"/>
        <dbReference type="EC" id="2.4.2.1"/>
    </reaction>
    <physiologicalReaction direction="left-to-right" evidence="8">
        <dbReference type="Rhea" id="RHEA:27643"/>
    </physiologicalReaction>
</comment>
<protein>
    <recommendedName>
        <fullName evidence="10">Purine nucleoside phosphorylase</fullName>
    </recommendedName>
</protein>
<name>A0A2N3LUL1_9HYPH</name>
<keyword evidence="6" id="KW-0862">Zinc</keyword>
<dbReference type="CDD" id="cd16833">
    <property type="entry name" value="YfiH"/>
    <property type="match status" value="1"/>
</dbReference>
<dbReference type="AlphaFoldDB" id="A0A2N3LUL1"/>
<dbReference type="PANTHER" id="PTHR30616">
    <property type="entry name" value="UNCHARACTERIZED PROTEIN YFIH"/>
    <property type="match status" value="1"/>
</dbReference>
<evidence type="ECO:0000256" key="9">
    <source>
        <dbReference type="ARBA" id="ARBA00049893"/>
    </source>
</evidence>
<comment type="catalytic activity">
    <reaction evidence="7">
        <text>adenosine + H2O + H(+) = inosine + NH4(+)</text>
        <dbReference type="Rhea" id="RHEA:24408"/>
        <dbReference type="ChEBI" id="CHEBI:15377"/>
        <dbReference type="ChEBI" id="CHEBI:15378"/>
        <dbReference type="ChEBI" id="CHEBI:16335"/>
        <dbReference type="ChEBI" id="CHEBI:17596"/>
        <dbReference type="ChEBI" id="CHEBI:28938"/>
        <dbReference type="EC" id="3.5.4.4"/>
    </reaction>
    <physiologicalReaction direction="left-to-right" evidence="7">
        <dbReference type="Rhea" id="RHEA:24409"/>
    </physiologicalReaction>
</comment>
<keyword evidence="4" id="KW-0479">Metal-binding</keyword>
<comment type="catalytic activity">
    <reaction evidence="9">
        <text>S-methyl-5'-thioadenosine + phosphate = 5-(methylsulfanyl)-alpha-D-ribose 1-phosphate + adenine</text>
        <dbReference type="Rhea" id="RHEA:11852"/>
        <dbReference type="ChEBI" id="CHEBI:16708"/>
        <dbReference type="ChEBI" id="CHEBI:17509"/>
        <dbReference type="ChEBI" id="CHEBI:43474"/>
        <dbReference type="ChEBI" id="CHEBI:58533"/>
        <dbReference type="EC" id="2.4.2.28"/>
    </reaction>
    <physiologicalReaction direction="left-to-right" evidence="9">
        <dbReference type="Rhea" id="RHEA:11853"/>
    </physiologicalReaction>
</comment>
<dbReference type="GO" id="GO:0017061">
    <property type="term" value="F:S-methyl-5-thioadenosine phosphorylase activity"/>
    <property type="evidence" value="ECO:0007669"/>
    <property type="project" value="UniProtKB-EC"/>
</dbReference>
<sequence length="256" mass="27414">MIVRSPVLSALPGVRHGWFTREGGVSGGLYASLNTGYGSKDDRANVTENRGRIADALGVKRDRLVTLYQVHSPDVVEVTEPWAVKDNPEADALVTRLPGIALGTSHADCGPVLFADAEARVIGAAHAGWKGAFTGVLEATIDAMVRLGSRRGDIMASLGPTISAAAYEVGPEFVARFREAGEAIDRWFAPSKRAGHAMFDLPGYIIFRLERAGVRANNLGLCTCSDAARFFSYRRMTLNGEADYGRHLAAIALEGP</sequence>
<reference evidence="11 12" key="1">
    <citation type="submission" date="2017-12" db="EMBL/GenBank/DDBJ databases">
        <title>Anaerobic carbon monoxide metabolism by Pleomorphomonas carboxyditropha sp. nov., a new mesophilic hydrogenogenic carboxidotroph.</title>
        <authorList>
            <person name="Esquivel-Elizondo S."/>
            <person name="Krajmalnik-Brown R."/>
        </authorList>
    </citation>
    <scope>NUCLEOTIDE SEQUENCE [LARGE SCALE GENOMIC DNA]</scope>
    <source>
        <strain evidence="11 12">R5-392</strain>
    </source>
</reference>
<dbReference type="GO" id="GO:0005507">
    <property type="term" value="F:copper ion binding"/>
    <property type="evidence" value="ECO:0007669"/>
    <property type="project" value="TreeGrafter"/>
</dbReference>
<evidence type="ECO:0000256" key="3">
    <source>
        <dbReference type="ARBA" id="ARBA00022679"/>
    </source>
</evidence>
<evidence type="ECO:0000256" key="10">
    <source>
        <dbReference type="RuleBase" id="RU361274"/>
    </source>
</evidence>
<keyword evidence="12" id="KW-1185">Reference proteome</keyword>
<evidence type="ECO:0000313" key="11">
    <source>
        <dbReference type="EMBL" id="PKR88243.1"/>
    </source>
</evidence>
<dbReference type="Proteomes" id="UP000233491">
    <property type="component" value="Unassembled WGS sequence"/>
</dbReference>
<dbReference type="Pfam" id="PF02578">
    <property type="entry name" value="Cu-oxidase_4"/>
    <property type="match status" value="1"/>
</dbReference>
<evidence type="ECO:0000256" key="6">
    <source>
        <dbReference type="ARBA" id="ARBA00022833"/>
    </source>
</evidence>
<comment type="similarity">
    <text evidence="2 10">Belongs to the purine nucleoside phosphorylase YfiH/LACC1 family.</text>
</comment>
<evidence type="ECO:0000256" key="2">
    <source>
        <dbReference type="ARBA" id="ARBA00007353"/>
    </source>
</evidence>
<dbReference type="SUPFAM" id="SSF64438">
    <property type="entry name" value="CNF1/YfiH-like putative cysteine hydrolases"/>
    <property type="match status" value="1"/>
</dbReference>
<keyword evidence="3" id="KW-0808">Transferase</keyword>
<dbReference type="RefSeq" id="WP_101290310.1">
    <property type="nucleotide sequence ID" value="NZ_FOUQ01000014.1"/>
</dbReference>
<comment type="catalytic activity">
    <reaction evidence="1">
        <text>inosine + phosphate = alpha-D-ribose 1-phosphate + hypoxanthine</text>
        <dbReference type="Rhea" id="RHEA:27646"/>
        <dbReference type="ChEBI" id="CHEBI:17368"/>
        <dbReference type="ChEBI" id="CHEBI:17596"/>
        <dbReference type="ChEBI" id="CHEBI:43474"/>
        <dbReference type="ChEBI" id="CHEBI:57720"/>
        <dbReference type="EC" id="2.4.2.1"/>
    </reaction>
    <physiologicalReaction direction="left-to-right" evidence="1">
        <dbReference type="Rhea" id="RHEA:27647"/>
    </physiologicalReaction>
</comment>
<keyword evidence="5" id="KW-0378">Hydrolase</keyword>
<gene>
    <name evidence="11" type="ORF">CXZ10_15715</name>
</gene>
<dbReference type="PANTHER" id="PTHR30616:SF2">
    <property type="entry name" value="PURINE NUCLEOSIDE PHOSPHORYLASE LACC1"/>
    <property type="match status" value="1"/>
</dbReference>
<dbReference type="OrthoDB" id="4279at2"/>
<dbReference type="Gene3D" id="3.60.140.10">
    <property type="entry name" value="CNF1/YfiH-like putative cysteine hydrolases"/>
    <property type="match status" value="1"/>
</dbReference>
<evidence type="ECO:0000256" key="7">
    <source>
        <dbReference type="ARBA" id="ARBA00047989"/>
    </source>
</evidence>
<evidence type="ECO:0000313" key="12">
    <source>
        <dbReference type="Proteomes" id="UP000233491"/>
    </source>
</evidence>
<dbReference type="InterPro" id="IPR003730">
    <property type="entry name" value="Cu_polyphenol_OxRdtase"/>
</dbReference>
<dbReference type="InterPro" id="IPR011324">
    <property type="entry name" value="Cytotoxic_necrot_fac-like_cat"/>
</dbReference>
<evidence type="ECO:0000256" key="1">
    <source>
        <dbReference type="ARBA" id="ARBA00000553"/>
    </source>
</evidence>
<organism evidence="11 12">
    <name type="scientific">Pleomorphomonas diazotrophica</name>
    <dbReference type="NCBI Taxonomy" id="1166257"/>
    <lineage>
        <taxon>Bacteria</taxon>
        <taxon>Pseudomonadati</taxon>
        <taxon>Pseudomonadota</taxon>
        <taxon>Alphaproteobacteria</taxon>
        <taxon>Hyphomicrobiales</taxon>
        <taxon>Pleomorphomonadaceae</taxon>
        <taxon>Pleomorphomonas</taxon>
    </lineage>
</organism>
<proteinExistence type="inferred from homology"/>
<dbReference type="InterPro" id="IPR038371">
    <property type="entry name" value="Cu_polyphenol_OxRdtase_sf"/>
</dbReference>